<gene>
    <name evidence="2" type="ORF">CEUSTIGMA_g9997.t1</name>
</gene>
<sequence>MADSVLNTDEKESSQQISGNLTEDDDVIELIVKDLVASALLNLAEDGHTEQCIDAKKRKYRREELISIVKQLEAQSLLQIPLGLDLTHPVLRDLDKSIPYERASYSHRNGPDRADEIKEQHVGEDQPNLKPSWAGSKFGQGAKQQPHHQASPSHGFEPSTSPKAPTGFPVRSRVLEEDASLRPTPPAKGSQNNYAQTTPSRGPWRGQDRDRDNFHGPDFSPEVQDNHRGHATANGARWGTNKPNDSWRGGKYHGQQQQQQQLDNEGRWGSGTEDEGDSGPSTEQLRRVGGGRRWDVEGPSRDRGEESSNRVRAGAGRQNLNVGRSMQMTAADIEAERLAFRRQAEAERAGKQERKRGIYDHDEVDMEDLMDNSGQRGEQPAALPANQAVAVSGAIKASPPPGFAQPMHEGVKMTFEQLAKASLGHFQGIPGKAMCLEDLEQKMVASAVPVATQRAVAPPPGFGHIMNASGLEVASVTTPRGLSNDAASKALLGMLKKAPSPATATPSVMPYGDSRAFEAAAAAAAAQQQTASQTLMGMLRKGNTQGNSNAPGAANAAGEAGLRSASAAGATAAASTMAGNVSATSGVPSIPNSVFNAFGEFAAPAVGKESSVIKAMAAPSLSSIWGAPSPNQLATAEAAQHFSAATPLPLAPLPTPPPNLSNIWGAPNASASPAGTAQSFVTTQGHNPALPSAAQAAATSLFEQLSYSAAPGSSQARSALAATGNGIGQPPQHAARPDNTLATLFAKAATGQLQQMAQAPSEALHSHVQHFQQLPQGGGVRSSFKNGGNTAPLVDDTLSLMLKDLGINTEPSNKVPPALTDLSAAPSTVAPGASAAAAARVHAIAAWQQQQQQGPKPQVPSSHNPAHHQTNMFSSGTPQSQNAANLQHLQALMAVNQQQAQQNMSYPSPQMNMQALLQKQQQQHQHIMHEQQMLQFQQELGIHPAMTQQELGIHPAMTQQPAGGPPGFPNGNVVQQLQALKMIQHQQQQHQALAASQQQQAAPRSTGMGPSASQDPAGKMARFFNAAANNPYSGLGLGLGQPAAITKPVGNGGAPVGLSVADLECLMGQRG</sequence>
<feature type="region of interest" description="Disordered" evidence="1">
    <location>
        <begin position="1"/>
        <end position="20"/>
    </location>
</feature>
<comment type="caution">
    <text evidence="2">The sequence shown here is derived from an EMBL/GenBank/DDBJ whole genome shotgun (WGS) entry which is preliminary data.</text>
</comment>
<evidence type="ECO:0000256" key="1">
    <source>
        <dbReference type="SAM" id="MobiDB-lite"/>
    </source>
</evidence>
<feature type="region of interest" description="Disordered" evidence="1">
    <location>
        <begin position="121"/>
        <end position="318"/>
    </location>
</feature>
<feature type="region of interest" description="Disordered" evidence="1">
    <location>
        <begin position="988"/>
        <end position="1017"/>
    </location>
</feature>
<feature type="compositionally biased region" description="Polar residues" evidence="1">
    <location>
        <begin position="189"/>
        <end position="200"/>
    </location>
</feature>
<feature type="compositionally biased region" description="Polar residues" evidence="1">
    <location>
        <begin position="147"/>
        <end position="163"/>
    </location>
</feature>
<feature type="region of interest" description="Disordered" evidence="1">
    <location>
        <begin position="847"/>
        <end position="880"/>
    </location>
</feature>
<feature type="compositionally biased region" description="Low complexity" evidence="1">
    <location>
        <begin position="988"/>
        <end position="1002"/>
    </location>
</feature>
<dbReference type="STRING" id="1157962.A0A250XHM4"/>
<name>A0A250XHM4_9CHLO</name>
<accession>A0A250XHM4</accession>
<dbReference type="EMBL" id="BEGY01000082">
    <property type="protein sequence ID" value="GAX82571.1"/>
    <property type="molecule type" value="Genomic_DNA"/>
</dbReference>
<proteinExistence type="predicted"/>
<evidence type="ECO:0000313" key="3">
    <source>
        <dbReference type="Proteomes" id="UP000232323"/>
    </source>
</evidence>
<feature type="compositionally biased region" description="Polar residues" evidence="1">
    <location>
        <begin position="859"/>
        <end position="880"/>
    </location>
</feature>
<dbReference type="AlphaFoldDB" id="A0A250XHM4"/>
<evidence type="ECO:0000313" key="2">
    <source>
        <dbReference type="EMBL" id="GAX82571.1"/>
    </source>
</evidence>
<reference evidence="2 3" key="1">
    <citation type="submission" date="2017-08" db="EMBL/GenBank/DDBJ databases">
        <title>Acidophilic green algal genome provides insights into adaptation to an acidic environment.</title>
        <authorList>
            <person name="Hirooka S."/>
            <person name="Hirose Y."/>
            <person name="Kanesaki Y."/>
            <person name="Higuchi S."/>
            <person name="Fujiwara T."/>
            <person name="Onuma R."/>
            <person name="Era A."/>
            <person name="Ohbayashi R."/>
            <person name="Uzuka A."/>
            <person name="Nozaki H."/>
            <person name="Yoshikawa H."/>
            <person name="Miyagishima S.Y."/>
        </authorList>
    </citation>
    <scope>NUCLEOTIDE SEQUENCE [LARGE SCALE GENOMIC DNA]</scope>
    <source>
        <strain evidence="2 3">NIES-2499</strain>
    </source>
</reference>
<feature type="compositionally biased region" description="Basic and acidic residues" evidence="1">
    <location>
        <begin position="292"/>
        <end position="309"/>
    </location>
</feature>
<protein>
    <submittedName>
        <fullName evidence="2">Uncharacterized protein</fullName>
    </submittedName>
</protein>
<organism evidence="2 3">
    <name type="scientific">Chlamydomonas eustigma</name>
    <dbReference type="NCBI Taxonomy" id="1157962"/>
    <lineage>
        <taxon>Eukaryota</taxon>
        <taxon>Viridiplantae</taxon>
        <taxon>Chlorophyta</taxon>
        <taxon>core chlorophytes</taxon>
        <taxon>Chlorophyceae</taxon>
        <taxon>CS clade</taxon>
        <taxon>Chlamydomonadales</taxon>
        <taxon>Chlamydomonadaceae</taxon>
        <taxon>Chlamydomonas</taxon>
    </lineage>
</organism>
<feature type="compositionally biased region" description="Basic and acidic residues" evidence="1">
    <location>
        <begin position="206"/>
        <end position="215"/>
    </location>
</feature>
<dbReference type="Proteomes" id="UP000232323">
    <property type="component" value="Unassembled WGS sequence"/>
</dbReference>
<keyword evidence="3" id="KW-1185">Reference proteome</keyword>